<accession>A0A4R3VG94</accession>
<dbReference type="AlphaFoldDB" id="A0A4R3VG94"/>
<name>A0A4R3VG94_9BURK</name>
<evidence type="ECO:0000313" key="2">
    <source>
        <dbReference type="EMBL" id="TCV02719.1"/>
    </source>
</evidence>
<comment type="caution">
    <text evidence="2">The sequence shown here is derived from an EMBL/GenBank/DDBJ whole genome shotgun (WGS) entry which is preliminary data.</text>
</comment>
<dbReference type="RefSeq" id="WP_243650688.1">
    <property type="nucleotide sequence ID" value="NZ_JBEBWM010000060.1"/>
</dbReference>
<protein>
    <submittedName>
        <fullName evidence="2">Periplasmic divalent cation tolerance protein</fullName>
    </submittedName>
</protein>
<dbReference type="Gene3D" id="3.30.70.120">
    <property type="match status" value="1"/>
</dbReference>
<dbReference type="GO" id="GO:0010038">
    <property type="term" value="P:response to metal ion"/>
    <property type="evidence" value="ECO:0007669"/>
    <property type="project" value="InterPro"/>
</dbReference>
<comment type="similarity">
    <text evidence="1">Belongs to the CutA family.</text>
</comment>
<evidence type="ECO:0000313" key="3">
    <source>
        <dbReference type="Proteomes" id="UP000294692"/>
    </source>
</evidence>
<dbReference type="SUPFAM" id="SSF54913">
    <property type="entry name" value="GlnB-like"/>
    <property type="match status" value="1"/>
</dbReference>
<dbReference type="InterPro" id="IPR004323">
    <property type="entry name" value="Ion_tolerance_CutA"/>
</dbReference>
<dbReference type="PANTHER" id="PTHR23419:SF8">
    <property type="entry name" value="FI09726P"/>
    <property type="match status" value="1"/>
</dbReference>
<gene>
    <name evidence="2" type="ORF">EV686_101176</name>
</gene>
<dbReference type="PANTHER" id="PTHR23419">
    <property type="entry name" value="DIVALENT CATION TOLERANCE CUTA-RELATED"/>
    <property type="match status" value="1"/>
</dbReference>
<reference evidence="2 3" key="1">
    <citation type="submission" date="2019-03" db="EMBL/GenBank/DDBJ databases">
        <title>Genomic Encyclopedia of Type Strains, Phase IV (KMG-IV): sequencing the most valuable type-strain genomes for metagenomic binning, comparative biology and taxonomic classification.</title>
        <authorList>
            <person name="Goeker M."/>
        </authorList>
    </citation>
    <scope>NUCLEOTIDE SEQUENCE [LARGE SCALE GENOMIC DNA]</scope>
    <source>
        <strain evidence="2 3">DSM 100048</strain>
    </source>
</reference>
<dbReference type="GO" id="GO:0005507">
    <property type="term" value="F:copper ion binding"/>
    <property type="evidence" value="ECO:0007669"/>
    <property type="project" value="TreeGrafter"/>
</dbReference>
<dbReference type="EMBL" id="SMBX01000001">
    <property type="protein sequence ID" value="TCV02719.1"/>
    <property type="molecule type" value="Genomic_DNA"/>
</dbReference>
<sequence>MNTAAQSMPDGQDASVVVIVLSNAPDLLLAKRIAHVLVEEHLAACAHVGTQGVSMYEWNGELEGADEVPLTFKTTAGRVPALHDRLAQLHPYEVPEFLVLPVVGGSPEYLAWVRGQTAPR</sequence>
<keyword evidence="3" id="KW-1185">Reference proteome</keyword>
<dbReference type="Proteomes" id="UP000294692">
    <property type="component" value="Unassembled WGS sequence"/>
</dbReference>
<organism evidence="2 3">
    <name type="scientific">Paracandidimonas soli</name>
    <dbReference type="NCBI Taxonomy" id="1917182"/>
    <lineage>
        <taxon>Bacteria</taxon>
        <taxon>Pseudomonadati</taxon>
        <taxon>Pseudomonadota</taxon>
        <taxon>Betaproteobacteria</taxon>
        <taxon>Burkholderiales</taxon>
        <taxon>Alcaligenaceae</taxon>
        <taxon>Paracandidimonas</taxon>
    </lineage>
</organism>
<evidence type="ECO:0000256" key="1">
    <source>
        <dbReference type="ARBA" id="ARBA00010169"/>
    </source>
</evidence>
<dbReference type="InterPro" id="IPR015867">
    <property type="entry name" value="N-reg_PII/ATP_PRibTrfase_C"/>
</dbReference>
<proteinExistence type="inferred from homology"/>
<dbReference type="InterPro" id="IPR011322">
    <property type="entry name" value="N-reg_PII-like_a/b"/>
</dbReference>
<dbReference type="Pfam" id="PF03091">
    <property type="entry name" value="CutA1"/>
    <property type="match status" value="1"/>
</dbReference>